<comment type="subcellular location">
    <subcellularLocation>
        <location evidence="1">Cell projection</location>
    </subcellularLocation>
    <subcellularLocation>
        <location evidence="2">Secreted</location>
        <location evidence="2">Extracellular space</location>
        <location evidence="2">Extracellular matrix</location>
    </subcellularLocation>
</comment>
<feature type="region of interest" description="Disordered" evidence="16">
    <location>
        <begin position="305"/>
        <end position="329"/>
    </location>
</feature>
<dbReference type="PROSITE" id="PS50026">
    <property type="entry name" value="EGF_3"/>
    <property type="match status" value="2"/>
</dbReference>
<evidence type="ECO:0000256" key="1">
    <source>
        <dbReference type="ARBA" id="ARBA00004316"/>
    </source>
</evidence>
<evidence type="ECO:0000256" key="3">
    <source>
        <dbReference type="ARBA" id="ARBA00022525"/>
    </source>
</evidence>
<evidence type="ECO:0000313" key="20">
    <source>
        <dbReference type="EMBL" id="KAK5603381.1"/>
    </source>
</evidence>
<evidence type="ECO:0000256" key="14">
    <source>
        <dbReference type="PROSITE-ProRule" id="PRU00076"/>
    </source>
</evidence>
<dbReference type="PANTHER" id="PTHR22804:SF6">
    <property type="entry name" value="VERSICAN CORE PROTEIN"/>
    <property type="match status" value="1"/>
</dbReference>
<evidence type="ECO:0000259" key="17">
    <source>
        <dbReference type="PROSITE" id="PS50026"/>
    </source>
</evidence>
<feature type="region of interest" description="Disordered" evidence="16">
    <location>
        <begin position="352"/>
        <end position="395"/>
    </location>
</feature>
<comment type="caution">
    <text evidence="14">Lacks conserved residue(s) required for the propagation of feature annotation.</text>
</comment>
<dbReference type="GO" id="GO:0010001">
    <property type="term" value="P:glial cell differentiation"/>
    <property type="evidence" value="ECO:0007669"/>
    <property type="project" value="TreeGrafter"/>
</dbReference>
<dbReference type="AlphaFoldDB" id="A0AAV9R370"/>
<dbReference type="PROSITE" id="PS50923">
    <property type="entry name" value="SUSHI"/>
    <property type="match status" value="1"/>
</dbReference>
<feature type="compositionally biased region" description="Polar residues" evidence="16">
    <location>
        <begin position="352"/>
        <end position="371"/>
    </location>
</feature>
<dbReference type="Gene3D" id="2.10.25.10">
    <property type="entry name" value="Laminin"/>
    <property type="match status" value="2"/>
</dbReference>
<dbReference type="InterPro" id="IPR035976">
    <property type="entry name" value="Sushi/SCR/CCP_sf"/>
</dbReference>
<dbReference type="FunFam" id="3.10.100.10:FF:000003">
    <property type="entry name" value="Versican core protein"/>
    <property type="match status" value="1"/>
</dbReference>
<gene>
    <name evidence="20" type="ORF">CRENBAI_008740</name>
</gene>
<dbReference type="GO" id="GO:0016020">
    <property type="term" value="C:membrane"/>
    <property type="evidence" value="ECO:0007669"/>
    <property type="project" value="UniProtKB-ARBA"/>
</dbReference>
<dbReference type="Pfam" id="PF12661">
    <property type="entry name" value="hEGF"/>
    <property type="match status" value="1"/>
</dbReference>
<evidence type="ECO:0000256" key="7">
    <source>
        <dbReference type="ARBA" id="ARBA00022737"/>
    </source>
</evidence>
<dbReference type="InterPro" id="IPR001304">
    <property type="entry name" value="C-type_lectin-like"/>
</dbReference>
<evidence type="ECO:0000259" key="19">
    <source>
        <dbReference type="PROSITE" id="PS50923"/>
    </source>
</evidence>
<evidence type="ECO:0000256" key="15">
    <source>
        <dbReference type="PROSITE-ProRule" id="PRU00302"/>
    </source>
</evidence>
<evidence type="ECO:0000256" key="9">
    <source>
        <dbReference type="ARBA" id="ARBA00023180"/>
    </source>
</evidence>
<dbReference type="SMART" id="SM00032">
    <property type="entry name" value="CCP"/>
    <property type="match status" value="1"/>
</dbReference>
<dbReference type="CDD" id="cd00033">
    <property type="entry name" value="CCP"/>
    <property type="match status" value="1"/>
</dbReference>
<keyword evidence="9" id="KW-0325">Glycoprotein</keyword>
<keyword evidence="11" id="KW-0373">Hyaluronic acid</keyword>
<dbReference type="InterPro" id="IPR000742">
    <property type="entry name" value="EGF"/>
</dbReference>
<dbReference type="SUPFAM" id="SSF56436">
    <property type="entry name" value="C-type lectin-like"/>
    <property type="match status" value="1"/>
</dbReference>
<keyword evidence="5 14" id="KW-0245">EGF-like domain</keyword>
<keyword evidence="8 14" id="KW-1015">Disulfide bond</keyword>
<dbReference type="PROSITE" id="PS00010">
    <property type="entry name" value="ASX_HYDROXYL"/>
    <property type="match status" value="1"/>
</dbReference>
<keyword evidence="10" id="KW-0966">Cell projection</keyword>
<evidence type="ECO:0000256" key="12">
    <source>
        <dbReference type="ARBA" id="ARBA00043896"/>
    </source>
</evidence>
<organism evidence="20 21">
    <name type="scientific">Crenichthys baileyi</name>
    <name type="common">White River springfish</name>
    <dbReference type="NCBI Taxonomy" id="28760"/>
    <lineage>
        <taxon>Eukaryota</taxon>
        <taxon>Metazoa</taxon>
        <taxon>Chordata</taxon>
        <taxon>Craniata</taxon>
        <taxon>Vertebrata</taxon>
        <taxon>Euteleostomi</taxon>
        <taxon>Actinopterygii</taxon>
        <taxon>Neopterygii</taxon>
        <taxon>Teleostei</taxon>
        <taxon>Neoteleostei</taxon>
        <taxon>Acanthomorphata</taxon>
        <taxon>Ovalentaria</taxon>
        <taxon>Atherinomorphae</taxon>
        <taxon>Cyprinodontiformes</taxon>
        <taxon>Goodeidae</taxon>
        <taxon>Crenichthys</taxon>
    </lineage>
</organism>
<keyword evidence="15" id="KW-0768">Sushi</keyword>
<evidence type="ECO:0000256" key="6">
    <source>
        <dbReference type="ARBA" id="ARBA00022729"/>
    </source>
</evidence>
<name>A0AAV9R370_9TELE</name>
<dbReference type="SMART" id="SM00179">
    <property type="entry name" value="EGF_CA"/>
    <property type="match status" value="1"/>
</dbReference>
<dbReference type="InterPro" id="IPR018378">
    <property type="entry name" value="C-type_lectin_CS"/>
</dbReference>
<keyword evidence="7" id="KW-0677">Repeat</keyword>
<dbReference type="Pfam" id="PF00084">
    <property type="entry name" value="Sushi"/>
    <property type="match status" value="1"/>
</dbReference>
<dbReference type="SUPFAM" id="SSF57535">
    <property type="entry name" value="Complement control module/SCR domain"/>
    <property type="match status" value="1"/>
</dbReference>
<dbReference type="FunFam" id="2.10.25.10:FF:000472">
    <property type="entry name" value="Uncharacterized protein, isoform A"/>
    <property type="match status" value="1"/>
</dbReference>
<dbReference type="InterPro" id="IPR000152">
    <property type="entry name" value="EGF-type_Asp/Asn_hydroxyl_site"/>
</dbReference>
<dbReference type="InterPro" id="IPR000436">
    <property type="entry name" value="Sushi_SCR_CCP_dom"/>
</dbReference>
<dbReference type="InterPro" id="IPR016187">
    <property type="entry name" value="CTDL_fold"/>
</dbReference>
<feature type="disulfide bond" evidence="15">
    <location>
        <begin position="720"/>
        <end position="747"/>
    </location>
</feature>
<dbReference type="FunFam" id="2.10.70.10:FF:000003">
    <property type="entry name" value="Versican core protein"/>
    <property type="match status" value="1"/>
</dbReference>
<feature type="non-terminal residue" evidence="20">
    <location>
        <position position="1"/>
    </location>
</feature>
<dbReference type="InterPro" id="IPR050691">
    <property type="entry name" value="Hyaluronan_bind_Proteoglycan"/>
</dbReference>
<dbReference type="GO" id="GO:0005615">
    <property type="term" value="C:extracellular space"/>
    <property type="evidence" value="ECO:0007669"/>
    <property type="project" value="TreeGrafter"/>
</dbReference>
<reference evidence="20 21" key="1">
    <citation type="submission" date="2021-06" db="EMBL/GenBank/DDBJ databases">
        <authorList>
            <person name="Palmer J.M."/>
        </authorList>
    </citation>
    <scope>NUCLEOTIDE SEQUENCE [LARGE SCALE GENOMIC DNA]</scope>
    <source>
        <strain evidence="20 21">MEX-2019</strain>
        <tissue evidence="20">Muscle</tissue>
    </source>
</reference>
<dbReference type="GO" id="GO:0060218">
    <property type="term" value="P:hematopoietic stem cell differentiation"/>
    <property type="evidence" value="ECO:0007669"/>
    <property type="project" value="UniProtKB-ARBA"/>
</dbReference>
<evidence type="ECO:0000256" key="8">
    <source>
        <dbReference type="ARBA" id="ARBA00023157"/>
    </source>
</evidence>
<accession>A0AAV9R370</accession>
<dbReference type="SUPFAM" id="SSF57196">
    <property type="entry name" value="EGF/Laminin"/>
    <property type="match status" value="1"/>
</dbReference>
<comment type="function">
    <text evidence="12">May play a role in intercellular signaling and in connecting cells with the extracellular matrix. May take part in the regulation of cell motility, growth and differentiation. Binds hyaluronic acid.</text>
</comment>
<feature type="domain" description="EGF-like" evidence="17">
    <location>
        <begin position="522"/>
        <end position="558"/>
    </location>
</feature>
<feature type="domain" description="EGF-like" evidence="17">
    <location>
        <begin position="484"/>
        <end position="520"/>
    </location>
</feature>
<evidence type="ECO:0000313" key="21">
    <source>
        <dbReference type="Proteomes" id="UP001311232"/>
    </source>
</evidence>
<evidence type="ECO:0000256" key="2">
    <source>
        <dbReference type="ARBA" id="ARBA00004498"/>
    </source>
</evidence>
<dbReference type="InterPro" id="IPR013032">
    <property type="entry name" value="EGF-like_CS"/>
</dbReference>
<evidence type="ECO:0000256" key="16">
    <source>
        <dbReference type="SAM" id="MobiDB-lite"/>
    </source>
</evidence>
<dbReference type="Pfam" id="PF00059">
    <property type="entry name" value="Lectin_C"/>
    <property type="match status" value="1"/>
</dbReference>
<dbReference type="Gene3D" id="3.10.100.10">
    <property type="entry name" value="Mannose-Binding Protein A, subunit A"/>
    <property type="match status" value="1"/>
</dbReference>
<evidence type="ECO:0000256" key="10">
    <source>
        <dbReference type="ARBA" id="ARBA00023273"/>
    </source>
</evidence>
<evidence type="ECO:0000259" key="18">
    <source>
        <dbReference type="PROSITE" id="PS50041"/>
    </source>
</evidence>
<comment type="caution">
    <text evidence="20">The sequence shown here is derived from an EMBL/GenBank/DDBJ whole genome shotgun (WGS) entry which is preliminary data.</text>
</comment>
<dbReference type="PROSITE" id="PS01187">
    <property type="entry name" value="EGF_CA"/>
    <property type="match status" value="1"/>
</dbReference>
<sequence length="825" mass="90595">SRVLGFLNQPSSGSQSLLPDISRFTPVSSEAVLRNQDSELSLPETIHFINGKHEVTFSPQTPEEARGVQFETASPVYVGVKAEDQEDPSVRPSDYNVLQSLTDKASDEATPPTDTAQQDVTVSVLDIKTDPKVFLDPQTTTFQELDKGATTTSYSSMVSTITSITPPSPLVPAVSEPGPHVVYEGIEDNNAGAPQETSADRTVPTTSSILPGVMTDEAEIGGTEPPTFTPDIISHKTSTQAQIGNFEGSSSGEEEASGQDVYPPDIASLANSPLSIHLPLHTQQPLLSTVINKVIDRVAEAAEGVSETGSGVEQVSGEGETSGDLVGQTALPPRVGATFLSAVTALTPQHQNTTEIQDTVSKISRVSSVTSPEHKKRLADTTKPPPITSDPTSVLPNTRLFTTSSTHSVKVKTVQTTVGFRPVDYTTPSTPQWASINDPSANALPDEKFVDYDGIRDGILLESHPETPVKAGPSVEPSPVNVEDLLPCSVNVCLNGGSCYKKGPVNICVCAPGFSGLHCETDVDECNSNPCLNGATCLDGVNSFTCLCLPSYTGQLCDQDSEVCGFGWQKFQSHCYKYFKHRRTWDTAERECRLHGGHLASVLSQEEQIFVNRLGSDYQWIGLNDRMFERDFRWTDGKPMQYDHWRPNQPDSFFQSGEDCVVMIWHEGGQWNDVPCNYHLTFTCKKGTVACSQPPVVKHAEVFGAKKPRYEINSLVRYHCKKGFIQRHTPTIRCCSNGQWEMPKVTCMSPATYHQSMIVQHYGNQREEQKRHHLHHTIGQEKQNQNQEQEQSYSILETLWNPFQNRVQQLLQEKKHTNNGGHIGN</sequence>
<dbReference type="GO" id="GO:0045202">
    <property type="term" value="C:synapse"/>
    <property type="evidence" value="ECO:0007669"/>
    <property type="project" value="TreeGrafter"/>
</dbReference>
<keyword evidence="6" id="KW-0732">Signal</keyword>
<evidence type="ECO:0000256" key="4">
    <source>
        <dbReference type="ARBA" id="ARBA00022530"/>
    </source>
</evidence>
<dbReference type="GO" id="GO:1901222">
    <property type="term" value="P:regulation of non-canonical NF-kappaB signal transduction"/>
    <property type="evidence" value="ECO:0007669"/>
    <property type="project" value="UniProtKB-ARBA"/>
</dbReference>
<dbReference type="InterPro" id="IPR001881">
    <property type="entry name" value="EGF-like_Ca-bd_dom"/>
</dbReference>
<keyword evidence="4" id="KW-0272">Extracellular matrix</keyword>
<dbReference type="PROSITE" id="PS50041">
    <property type="entry name" value="C_TYPE_LECTIN_2"/>
    <property type="match status" value="1"/>
</dbReference>
<dbReference type="Gene3D" id="2.10.70.10">
    <property type="entry name" value="Complement Module, domain 1"/>
    <property type="match status" value="1"/>
</dbReference>
<dbReference type="Pfam" id="PF00008">
    <property type="entry name" value="EGF"/>
    <property type="match status" value="1"/>
</dbReference>
<feature type="domain" description="C-type lectin" evidence="18">
    <location>
        <begin position="571"/>
        <end position="685"/>
    </location>
</feature>
<dbReference type="GO" id="GO:0001501">
    <property type="term" value="P:skeletal system development"/>
    <property type="evidence" value="ECO:0007669"/>
    <property type="project" value="TreeGrafter"/>
</dbReference>
<dbReference type="GO" id="GO:0005509">
    <property type="term" value="F:calcium ion binding"/>
    <property type="evidence" value="ECO:0007669"/>
    <property type="project" value="InterPro"/>
</dbReference>
<dbReference type="PROSITE" id="PS01186">
    <property type="entry name" value="EGF_2"/>
    <property type="match status" value="1"/>
</dbReference>
<dbReference type="GO" id="GO:0042995">
    <property type="term" value="C:cell projection"/>
    <property type="evidence" value="ECO:0007669"/>
    <property type="project" value="UniProtKB-SubCell"/>
</dbReference>
<keyword evidence="3" id="KW-0964">Secreted</keyword>
<feature type="disulfide bond" evidence="14">
    <location>
        <begin position="510"/>
        <end position="519"/>
    </location>
</feature>
<dbReference type="PROSITE" id="PS00022">
    <property type="entry name" value="EGF_1"/>
    <property type="match status" value="2"/>
</dbReference>
<dbReference type="InterPro" id="IPR018097">
    <property type="entry name" value="EGF_Ca-bd_CS"/>
</dbReference>
<dbReference type="GO" id="GO:0005540">
    <property type="term" value="F:hyaluronic acid binding"/>
    <property type="evidence" value="ECO:0007669"/>
    <property type="project" value="UniProtKB-KW"/>
</dbReference>
<dbReference type="GO" id="GO:0007417">
    <property type="term" value="P:central nervous system development"/>
    <property type="evidence" value="ECO:0007669"/>
    <property type="project" value="TreeGrafter"/>
</dbReference>
<dbReference type="Proteomes" id="UP001311232">
    <property type="component" value="Unassembled WGS sequence"/>
</dbReference>
<feature type="disulfide bond" evidence="15">
    <location>
        <begin position="691"/>
        <end position="734"/>
    </location>
</feature>
<evidence type="ECO:0000256" key="11">
    <source>
        <dbReference type="ARBA" id="ARBA00023290"/>
    </source>
</evidence>
<feature type="compositionally biased region" description="Low complexity" evidence="16">
    <location>
        <begin position="305"/>
        <end position="323"/>
    </location>
</feature>
<dbReference type="PROSITE" id="PS00615">
    <property type="entry name" value="C_TYPE_LECTIN_1"/>
    <property type="match status" value="1"/>
</dbReference>
<dbReference type="CDD" id="cd00054">
    <property type="entry name" value="EGF_CA"/>
    <property type="match status" value="2"/>
</dbReference>
<feature type="domain" description="Sushi" evidence="19">
    <location>
        <begin position="689"/>
        <end position="749"/>
    </location>
</feature>
<dbReference type="InterPro" id="IPR033987">
    <property type="entry name" value="CSPG_CTLD"/>
</dbReference>
<evidence type="ECO:0000256" key="13">
    <source>
        <dbReference type="ARBA" id="ARBA00044266"/>
    </source>
</evidence>
<keyword evidence="21" id="KW-1185">Reference proteome</keyword>
<proteinExistence type="predicted"/>
<feature type="disulfide bond" evidence="14">
    <location>
        <begin position="548"/>
        <end position="557"/>
    </location>
</feature>
<feature type="region of interest" description="Disordered" evidence="16">
    <location>
        <begin position="190"/>
        <end position="209"/>
    </location>
</feature>
<protein>
    <recommendedName>
        <fullName evidence="13">PG-M</fullName>
    </recommendedName>
</protein>
<dbReference type="SMART" id="SM00181">
    <property type="entry name" value="EGF"/>
    <property type="match status" value="2"/>
</dbReference>
<dbReference type="CDD" id="cd03588">
    <property type="entry name" value="CLECT_CSPGs"/>
    <property type="match status" value="1"/>
</dbReference>
<dbReference type="EMBL" id="JAHHUM010002481">
    <property type="protein sequence ID" value="KAK5603381.1"/>
    <property type="molecule type" value="Genomic_DNA"/>
</dbReference>
<dbReference type="SMART" id="SM00034">
    <property type="entry name" value="CLECT"/>
    <property type="match status" value="1"/>
</dbReference>
<dbReference type="GO" id="GO:0072534">
    <property type="term" value="C:perineuronal net"/>
    <property type="evidence" value="ECO:0007669"/>
    <property type="project" value="TreeGrafter"/>
</dbReference>
<dbReference type="PANTHER" id="PTHR22804">
    <property type="entry name" value="AGGRECAN/VERSICAN PROTEOGLYCAN"/>
    <property type="match status" value="1"/>
</dbReference>
<evidence type="ECO:0000256" key="5">
    <source>
        <dbReference type="ARBA" id="ARBA00022536"/>
    </source>
</evidence>
<dbReference type="GO" id="GO:0002052">
    <property type="term" value="P:positive regulation of neuroblast proliferation"/>
    <property type="evidence" value="ECO:0007669"/>
    <property type="project" value="TreeGrafter"/>
</dbReference>
<dbReference type="InterPro" id="IPR016186">
    <property type="entry name" value="C-type_lectin-like/link_sf"/>
</dbReference>